<proteinExistence type="predicted"/>
<evidence type="ECO:0000313" key="1">
    <source>
        <dbReference type="EMBL" id="SDK68417.1"/>
    </source>
</evidence>
<dbReference type="EMBL" id="FNFY01000007">
    <property type="protein sequence ID" value="SDK68417.1"/>
    <property type="molecule type" value="Genomic_DNA"/>
</dbReference>
<dbReference type="Proteomes" id="UP000199008">
    <property type="component" value="Unassembled WGS sequence"/>
</dbReference>
<protein>
    <recommendedName>
        <fullName evidence="3">Peptidase propeptide and YPEB domain-containing protein</fullName>
    </recommendedName>
</protein>
<dbReference type="RefSeq" id="WP_092985560.1">
    <property type="nucleotide sequence ID" value="NZ_FNFY01000007.1"/>
</dbReference>
<dbReference type="STRING" id="576118.SAMN05216216_1078"/>
<name>A0A1G9DX06_9BACL</name>
<keyword evidence="2" id="KW-1185">Reference proteome</keyword>
<evidence type="ECO:0000313" key="2">
    <source>
        <dbReference type="Proteomes" id="UP000199008"/>
    </source>
</evidence>
<gene>
    <name evidence="1" type="ORF">SAMN05216216_1078</name>
</gene>
<reference evidence="2" key="1">
    <citation type="submission" date="2016-10" db="EMBL/GenBank/DDBJ databases">
        <authorList>
            <person name="Varghese N."/>
            <person name="Submissions S."/>
        </authorList>
    </citation>
    <scope>NUCLEOTIDE SEQUENCE [LARGE SCALE GENOMIC DNA]</scope>
    <source>
        <strain evidence="2">CGMCC 1.8895</strain>
    </source>
</reference>
<dbReference type="OrthoDB" id="2989832at2"/>
<dbReference type="AlphaFoldDB" id="A0A1G9DX06"/>
<evidence type="ECO:0008006" key="3">
    <source>
        <dbReference type="Google" id="ProtNLM"/>
    </source>
</evidence>
<accession>A0A1G9DX06</accession>
<organism evidence="1 2">
    <name type="scientific">Lacicoccus qingdaonensis</name>
    <dbReference type="NCBI Taxonomy" id="576118"/>
    <lineage>
        <taxon>Bacteria</taxon>
        <taxon>Bacillati</taxon>
        <taxon>Bacillota</taxon>
        <taxon>Bacilli</taxon>
        <taxon>Bacillales</taxon>
        <taxon>Salinicoccaceae</taxon>
        <taxon>Lacicoccus</taxon>
    </lineage>
</organism>
<sequence length="98" mass="11243">MSKRRIFLLFTVIASVPALIWFFLYRTVDAQKVIDGLHLQFDDVSFISLDYQTDERNFLGMKSKVINGVVHVGEGEDVSKYQFTADAYTGEIMEITNQ</sequence>